<feature type="transmembrane region" description="Helical" evidence="2">
    <location>
        <begin position="48"/>
        <end position="70"/>
    </location>
</feature>
<feature type="region of interest" description="Disordered" evidence="1">
    <location>
        <begin position="1"/>
        <end position="43"/>
    </location>
</feature>
<accession>A0A1X9LHQ0</accession>
<keyword evidence="2" id="KW-0812">Transmembrane</keyword>
<name>A0A1X9LHQ0_9MICO</name>
<feature type="compositionally biased region" description="Low complexity" evidence="1">
    <location>
        <begin position="32"/>
        <end position="43"/>
    </location>
</feature>
<proteinExistence type="predicted"/>
<reference evidence="3 4" key="1">
    <citation type="submission" date="2017-04" db="EMBL/GenBank/DDBJ databases">
        <authorList>
            <person name="Afonso C.L."/>
            <person name="Miller P.J."/>
            <person name="Scott M.A."/>
            <person name="Spackman E."/>
            <person name="Goraichik I."/>
            <person name="Dimitrov K.M."/>
            <person name="Suarez D.L."/>
            <person name="Swayne D.E."/>
        </authorList>
    </citation>
    <scope>NUCLEOTIDE SEQUENCE [LARGE SCALE GENOMIC DNA]</scope>
    <source>
        <strain evidence="4">XA(T)</strain>
    </source>
</reference>
<evidence type="ECO:0000256" key="2">
    <source>
        <dbReference type="SAM" id="Phobius"/>
    </source>
</evidence>
<dbReference type="InterPro" id="IPR005183">
    <property type="entry name" value="DUF305_CopM-like"/>
</dbReference>
<evidence type="ECO:0000313" key="3">
    <source>
        <dbReference type="EMBL" id="ARJ04052.1"/>
    </source>
</evidence>
<dbReference type="Pfam" id="PF03713">
    <property type="entry name" value="DUF305"/>
    <property type="match status" value="1"/>
</dbReference>
<dbReference type="EMBL" id="CP020715">
    <property type="protein sequence ID" value="ARJ04052.1"/>
    <property type="molecule type" value="Genomic_DNA"/>
</dbReference>
<dbReference type="Proteomes" id="UP000192775">
    <property type="component" value="Chromosome"/>
</dbReference>
<dbReference type="Gene3D" id="1.20.1260.10">
    <property type="match status" value="1"/>
</dbReference>
<protein>
    <submittedName>
        <fullName evidence="3">Uncharacterized protein</fullName>
    </submittedName>
</protein>
<dbReference type="PANTHER" id="PTHR36933">
    <property type="entry name" value="SLL0788 PROTEIN"/>
    <property type="match status" value="1"/>
</dbReference>
<sequence>MTPSVRGSDTAAGADGGRADGDAPEVEDDASSGRPAVSARSAGRGRGLAAALTTAIAVGLVCFLAGWFLAPRSSSPAEGSAEVGFARDMQTHHDQAVQMAMLVRDRTDDEAVRSLAYDIATSQAQQSGQMFAWLNAWNLPQASTQPPMTWMLQPVITPGADDMSGHGMAPGANAVPTTMPGYASDADIARLTAAQGTDAERIFLQLMIAHHQGGVEMADAVIARTDDPMVLALANSIVFAQTGEIQYMQQLLEERGGPLPA</sequence>
<keyword evidence="2" id="KW-0472">Membrane</keyword>
<dbReference type="AlphaFoldDB" id="A0A1X9LHQ0"/>
<dbReference type="InterPro" id="IPR012347">
    <property type="entry name" value="Ferritin-like"/>
</dbReference>
<organism evidence="3 4">
    <name type="scientific">Cnuibacter physcomitrellae</name>
    <dbReference type="NCBI Taxonomy" id="1619308"/>
    <lineage>
        <taxon>Bacteria</taxon>
        <taxon>Bacillati</taxon>
        <taxon>Actinomycetota</taxon>
        <taxon>Actinomycetes</taxon>
        <taxon>Micrococcales</taxon>
        <taxon>Microbacteriaceae</taxon>
        <taxon>Cnuibacter</taxon>
    </lineage>
</organism>
<gene>
    <name evidence="3" type="ORF">B5808_01500</name>
</gene>
<keyword evidence="2" id="KW-1133">Transmembrane helix</keyword>
<evidence type="ECO:0000256" key="1">
    <source>
        <dbReference type="SAM" id="MobiDB-lite"/>
    </source>
</evidence>
<dbReference type="PANTHER" id="PTHR36933:SF1">
    <property type="entry name" value="SLL0788 PROTEIN"/>
    <property type="match status" value="1"/>
</dbReference>
<evidence type="ECO:0000313" key="4">
    <source>
        <dbReference type="Proteomes" id="UP000192775"/>
    </source>
</evidence>
<dbReference type="STRING" id="1619308.B5808_01500"/>
<dbReference type="RefSeq" id="WP_085017864.1">
    <property type="nucleotide sequence ID" value="NZ_BMHD01000001.1"/>
</dbReference>
<keyword evidence="4" id="KW-1185">Reference proteome</keyword>
<dbReference type="KEGG" id="cphy:B5808_01500"/>